<dbReference type="SMART" id="SM00866">
    <property type="entry name" value="UTRA"/>
    <property type="match status" value="1"/>
</dbReference>
<evidence type="ECO:0000313" key="6">
    <source>
        <dbReference type="Proteomes" id="UP000295606"/>
    </source>
</evidence>
<evidence type="ECO:0000256" key="1">
    <source>
        <dbReference type="ARBA" id="ARBA00023015"/>
    </source>
</evidence>
<dbReference type="PANTHER" id="PTHR44846">
    <property type="entry name" value="MANNOSYL-D-GLYCERATE TRANSPORT/METABOLISM SYSTEM REPRESSOR MNGR-RELATED"/>
    <property type="match status" value="1"/>
</dbReference>
<dbReference type="SMART" id="SM00345">
    <property type="entry name" value="HTH_GNTR"/>
    <property type="match status" value="1"/>
</dbReference>
<dbReference type="InterPro" id="IPR036388">
    <property type="entry name" value="WH-like_DNA-bd_sf"/>
</dbReference>
<dbReference type="InterPro" id="IPR011663">
    <property type="entry name" value="UTRA"/>
</dbReference>
<keyword evidence="2" id="KW-0238">DNA-binding</keyword>
<dbReference type="Pfam" id="PF07702">
    <property type="entry name" value="UTRA"/>
    <property type="match status" value="1"/>
</dbReference>
<dbReference type="CDD" id="cd07377">
    <property type="entry name" value="WHTH_GntR"/>
    <property type="match status" value="1"/>
</dbReference>
<evidence type="ECO:0000259" key="4">
    <source>
        <dbReference type="PROSITE" id="PS50949"/>
    </source>
</evidence>
<feature type="domain" description="HTH gntR-type" evidence="4">
    <location>
        <begin position="12"/>
        <end position="79"/>
    </location>
</feature>
<dbReference type="EMBL" id="SMOD01000064">
    <property type="protein sequence ID" value="TDG02380.1"/>
    <property type="molecule type" value="Genomic_DNA"/>
</dbReference>
<evidence type="ECO:0000256" key="3">
    <source>
        <dbReference type="ARBA" id="ARBA00023163"/>
    </source>
</evidence>
<dbReference type="Gene3D" id="3.40.1410.10">
    <property type="entry name" value="Chorismate lyase-like"/>
    <property type="match status" value="1"/>
</dbReference>
<dbReference type="Pfam" id="PF00392">
    <property type="entry name" value="GntR"/>
    <property type="match status" value="1"/>
</dbReference>
<dbReference type="GO" id="GO:0003677">
    <property type="term" value="F:DNA binding"/>
    <property type="evidence" value="ECO:0007669"/>
    <property type="project" value="UniProtKB-KW"/>
</dbReference>
<sequence>MSLYAVTREQGASLYAQIARQLEQEIASLYAPGDYLASEGELASRFGVNRHTLRRAIDELVDAGLVERRHGRGILVLNNQIDYQIGKTTRFTENLNAQGLQAGNQILRKQTLPASMRIAERLAVSEGEPVHWLETLRSVDGKPMCLIAHFLPVHRFPDLLARYQGDSLHAFLSAEYGCQLRRIDSAVTAVLPQGDDARVLGMAQNQPVLRVKSVNVDERDNHPVEYVITRFRADRVQLRIPLI</sequence>
<keyword evidence="3" id="KW-0804">Transcription</keyword>
<protein>
    <submittedName>
        <fullName evidence="5">Phosphonate metabolism transcriptional regulator PhnF</fullName>
    </submittedName>
</protein>
<keyword evidence="1" id="KW-0805">Transcription regulation</keyword>
<dbReference type="OrthoDB" id="6626198at2"/>
<dbReference type="NCBIfam" id="TIGR02325">
    <property type="entry name" value="C_P_lyase_phnF"/>
    <property type="match status" value="1"/>
</dbReference>
<dbReference type="InterPro" id="IPR000524">
    <property type="entry name" value="Tscrpt_reg_HTH_GntR"/>
</dbReference>
<comment type="caution">
    <text evidence="5">The sequence shown here is derived from an EMBL/GenBank/DDBJ whole genome shotgun (WGS) entry which is preliminary data.</text>
</comment>
<dbReference type="InterPro" id="IPR028978">
    <property type="entry name" value="Chorismate_lyase_/UTRA_dom_sf"/>
</dbReference>
<dbReference type="InterPro" id="IPR050679">
    <property type="entry name" value="Bact_HTH_transcr_reg"/>
</dbReference>
<evidence type="ECO:0000313" key="5">
    <source>
        <dbReference type="EMBL" id="TDG02380.1"/>
    </source>
</evidence>
<dbReference type="GO" id="GO:0003700">
    <property type="term" value="F:DNA-binding transcription factor activity"/>
    <property type="evidence" value="ECO:0007669"/>
    <property type="project" value="InterPro"/>
</dbReference>
<dbReference type="Proteomes" id="UP000295606">
    <property type="component" value="Unassembled WGS sequence"/>
</dbReference>
<name>A0A4R5L214_9BURK</name>
<dbReference type="RefSeq" id="WP_133190304.1">
    <property type="nucleotide sequence ID" value="NZ_SMOD01000064.1"/>
</dbReference>
<gene>
    <name evidence="5" type="primary">phnF</name>
    <name evidence="5" type="ORF">E1N52_40030</name>
</gene>
<proteinExistence type="predicted"/>
<organism evidence="5 6">
    <name type="scientific">Paraburkholderia guartelaensis</name>
    <dbReference type="NCBI Taxonomy" id="2546446"/>
    <lineage>
        <taxon>Bacteria</taxon>
        <taxon>Pseudomonadati</taxon>
        <taxon>Pseudomonadota</taxon>
        <taxon>Betaproteobacteria</taxon>
        <taxon>Burkholderiales</taxon>
        <taxon>Burkholderiaceae</taxon>
        <taxon>Paraburkholderia</taxon>
    </lineage>
</organism>
<dbReference type="Gene3D" id="1.10.10.10">
    <property type="entry name" value="Winged helix-like DNA-binding domain superfamily/Winged helix DNA-binding domain"/>
    <property type="match status" value="1"/>
</dbReference>
<dbReference type="PROSITE" id="PS50949">
    <property type="entry name" value="HTH_GNTR"/>
    <property type="match status" value="1"/>
</dbReference>
<reference evidence="5 6" key="1">
    <citation type="submission" date="2019-03" db="EMBL/GenBank/DDBJ databases">
        <title>Paraburkholderia sp. isolated from native Mimosa gymnas in Guartela State Park, Brazil.</title>
        <authorList>
            <person name="Paulitsch F."/>
            <person name="Hungria M."/>
            <person name="Delamuta J.R.M."/>
            <person name="Ribeiro R.A."/>
            <person name="Dall'Agnol R."/>
            <person name="Silva J.S.B."/>
        </authorList>
    </citation>
    <scope>NUCLEOTIDE SEQUENCE [LARGE SCALE GENOMIC DNA]</scope>
    <source>
        <strain evidence="5 6">CNPSo 3008</strain>
    </source>
</reference>
<dbReference type="AlphaFoldDB" id="A0A4R5L214"/>
<accession>A0A4R5L214</accession>
<evidence type="ECO:0000256" key="2">
    <source>
        <dbReference type="ARBA" id="ARBA00023125"/>
    </source>
</evidence>
<dbReference type="PRINTS" id="PR00035">
    <property type="entry name" value="HTHGNTR"/>
</dbReference>
<dbReference type="SUPFAM" id="SSF64288">
    <property type="entry name" value="Chorismate lyase-like"/>
    <property type="match status" value="1"/>
</dbReference>
<dbReference type="PANTHER" id="PTHR44846:SF16">
    <property type="entry name" value="TRANSCRIPTIONAL REGULATOR PHNF-RELATED"/>
    <property type="match status" value="1"/>
</dbReference>
<dbReference type="InterPro" id="IPR036390">
    <property type="entry name" value="WH_DNA-bd_sf"/>
</dbReference>
<dbReference type="SUPFAM" id="SSF46785">
    <property type="entry name" value="Winged helix' DNA-binding domain"/>
    <property type="match status" value="1"/>
</dbReference>
<dbReference type="InterPro" id="IPR012702">
    <property type="entry name" value="CP_lyase_PhnF"/>
</dbReference>